<evidence type="ECO:0000313" key="2">
    <source>
        <dbReference type="EMBL" id="CBI11312.1"/>
    </source>
</evidence>
<dbReference type="Gene3D" id="3.40.50.1460">
    <property type="match status" value="1"/>
</dbReference>
<accession>E6QVN9</accession>
<gene>
    <name evidence="2" type="ORF">CARN7_2130</name>
</gene>
<dbReference type="EMBL" id="CABR01000133">
    <property type="protein sequence ID" value="CBI11312.1"/>
    <property type="molecule type" value="Genomic_DNA"/>
</dbReference>
<dbReference type="AlphaFoldDB" id="E6QVN9"/>
<protein>
    <recommendedName>
        <fullName evidence="1">Peptidase C14 caspase domain-containing protein</fullName>
    </recommendedName>
</protein>
<sequence>MKRKALLIGNTGGLNGVVLDVNRMAEFLKSRTGGAWFDHEIEALINPRKSTLQSSIQKIKALAPDYMVILFSGHGAHEGQTILELNGAGETIEESALLKLAPRQLSIFDCCRVGTEHVRKAIAMDSLSFRESFDPVRERYDNRIMQSIPQQVRLYACSVGQSSYDTPTGALYLTNLLASAQSLDSNAMFKSVELAHIEARGKTEEQAKNSGPQTPQAYLPKCLTSQQLIISLK</sequence>
<dbReference type="GO" id="GO:0004197">
    <property type="term" value="F:cysteine-type endopeptidase activity"/>
    <property type="evidence" value="ECO:0007669"/>
    <property type="project" value="InterPro"/>
</dbReference>
<dbReference type="SUPFAM" id="SSF52129">
    <property type="entry name" value="Caspase-like"/>
    <property type="match status" value="1"/>
</dbReference>
<organism evidence="2">
    <name type="scientific">mine drainage metagenome</name>
    <dbReference type="NCBI Taxonomy" id="410659"/>
    <lineage>
        <taxon>unclassified sequences</taxon>
        <taxon>metagenomes</taxon>
        <taxon>ecological metagenomes</taxon>
    </lineage>
</organism>
<dbReference type="GO" id="GO:0006508">
    <property type="term" value="P:proteolysis"/>
    <property type="evidence" value="ECO:0007669"/>
    <property type="project" value="InterPro"/>
</dbReference>
<name>E6QVN9_9ZZZZ</name>
<feature type="domain" description="Peptidase C14 caspase" evidence="1">
    <location>
        <begin position="2"/>
        <end position="204"/>
    </location>
</feature>
<dbReference type="Pfam" id="PF00656">
    <property type="entry name" value="Peptidase_C14"/>
    <property type="match status" value="1"/>
</dbReference>
<reference evidence="2" key="1">
    <citation type="submission" date="2009-10" db="EMBL/GenBank/DDBJ databases">
        <title>Diversity of trophic interactions inside an arsenic-rich microbial ecosystem.</title>
        <authorList>
            <person name="Bertin P.N."/>
            <person name="Heinrich-Salmeron A."/>
            <person name="Pelletier E."/>
            <person name="Goulhen-Chollet F."/>
            <person name="Arsene-Ploetze F."/>
            <person name="Gallien S."/>
            <person name="Calteau A."/>
            <person name="Vallenet D."/>
            <person name="Casiot C."/>
            <person name="Chane-Woon-Ming B."/>
            <person name="Giloteaux L."/>
            <person name="Barakat M."/>
            <person name="Bonnefoy V."/>
            <person name="Bruneel O."/>
            <person name="Chandler M."/>
            <person name="Cleiss J."/>
            <person name="Duran R."/>
            <person name="Elbaz-Poulichet F."/>
            <person name="Fonknechten N."/>
            <person name="Lauga B."/>
            <person name="Mornico D."/>
            <person name="Ortet P."/>
            <person name="Schaeffer C."/>
            <person name="Siguier P."/>
            <person name="Alexander Thil Smith A."/>
            <person name="Van Dorsselaer A."/>
            <person name="Weissenbach J."/>
            <person name="Medigue C."/>
            <person name="Le Paslier D."/>
        </authorList>
    </citation>
    <scope>NUCLEOTIDE SEQUENCE</scope>
</reference>
<dbReference type="InterPro" id="IPR011600">
    <property type="entry name" value="Pept_C14_caspase"/>
</dbReference>
<proteinExistence type="predicted"/>
<evidence type="ECO:0000259" key="1">
    <source>
        <dbReference type="Pfam" id="PF00656"/>
    </source>
</evidence>
<dbReference type="InterPro" id="IPR029030">
    <property type="entry name" value="Caspase-like_dom_sf"/>
</dbReference>
<comment type="caution">
    <text evidence="2">The sequence shown here is derived from an EMBL/GenBank/DDBJ whole genome shotgun (WGS) entry which is preliminary data.</text>
</comment>